<dbReference type="EC" id="3.6.1.55" evidence="11"/>
<evidence type="ECO:0000313" key="14">
    <source>
        <dbReference type="Proteomes" id="UP000001411"/>
    </source>
</evidence>
<evidence type="ECO:0000256" key="5">
    <source>
        <dbReference type="ARBA" id="ARBA00022723"/>
    </source>
</evidence>
<dbReference type="Pfam" id="PF00293">
    <property type="entry name" value="NUDIX"/>
    <property type="match status" value="1"/>
</dbReference>
<dbReference type="GO" id="GO:0035539">
    <property type="term" value="F:8-oxo-7,8-dihydrodeoxyguanosine triphosphate pyrophosphatase activity"/>
    <property type="evidence" value="ECO:0007669"/>
    <property type="project" value="UniProtKB-EC"/>
</dbReference>
<dbReference type="GO" id="GO:0044715">
    <property type="term" value="F:8-oxo-dGDP phosphatase activity"/>
    <property type="evidence" value="ECO:0007669"/>
    <property type="project" value="TreeGrafter"/>
</dbReference>
<dbReference type="Proteomes" id="UP000001411">
    <property type="component" value="Chromosome"/>
</dbReference>
<evidence type="ECO:0000256" key="8">
    <source>
        <dbReference type="ARBA" id="ARBA00022842"/>
    </source>
</evidence>
<dbReference type="InterPro" id="IPR000086">
    <property type="entry name" value="NUDIX_hydrolase_dom"/>
</dbReference>
<keyword evidence="8" id="KW-0460">Magnesium</keyword>
<evidence type="ECO:0000256" key="6">
    <source>
        <dbReference type="ARBA" id="ARBA00022763"/>
    </source>
</evidence>
<dbReference type="InterPro" id="IPR015797">
    <property type="entry name" value="NUDIX_hydrolase-like_dom_sf"/>
</dbReference>
<dbReference type="PANTHER" id="PTHR47707:SF1">
    <property type="entry name" value="NUDIX HYDROLASE FAMILY PROTEIN"/>
    <property type="match status" value="1"/>
</dbReference>
<dbReference type="GO" id="GO:0006281">
    <property type="term" value="P:DNA repair"/>
    <property type="evidence" value="ECO:0007669"/>
    <property type="project" value="UniProtKB-KW"/>
</dbReference>
<proteinExistence type="inferred from homology"/>
<dbReference type="PRINTS" id="PR00502">
    <property type="entry name" value="NUDIXFAMILY"/>
</dbReference>
<dbReference type="PROSITE" id="PS51462">
    <property type="entry name" value="NUDIX"/>
    <property type="match status" value="1"/>
</dbReference>
<evidence type="ECO:0000256" key="2">
    <source>
        <dbReference type="ARBA" id="ARBA00005582"/>
    </source>
</evidence>
<dbReference type="PATRIC" id="fig|176280.10.peg.1993"/>
<gene>
    <name evidence="13" type="ordered locus">SE_2040</name>
</gene>
<dbReference type="GO" id="GO:0006260">
    <property type="term" value="P:DNA replication"/>
    <property type="evidence" value="ECO:0007669"/>
    <property type="project" value="UniProtKB-KW"/>
</dbReference>
<feature type="domain" description="Nudix hydrolase" evidence="12">
    <location>
        <begin position="8"/>
        <end position="132"/>
    </location>
</feature>
<comment type="catalytic activity">
    <reaction evidence="10">
        <text>8-oxo-dGTP + H2O = 8-oxo-dGMP + diphosphate + H(+)</text>
        <dbReference type="Rhea" id="RHEA:31575"/>
        <dbReference type="ChEBI" id="CHEBI:15377"/>
        <dbReference type="ChEBI" id="CHEBI:15378"/>
        <dbReference type="ChEBI" id="CHEBI:33019"/>
        <dbReference type="ChEBI" id="CHEBI:63224"/>
        <dbReference type="ChEBI" id="CHEBI:77896"/>
        <dbReference type="EC" id="3.6.1.55"/>
    </reaction>
</comment>
<protein>
    <recommendedName>
        <fullName evidence="11">8-oxo-dGTP diphosphatase</fullName>
        <ecNumber evidence="11">3.6.1.55</ecNumber>
    </recommendedName>
</protein>
<evidence type="ECO:0000256" key="10">
    <source>
        <dbReference type="ARBA" id="ARBA00035861"/>
    </source>
</evidence>
<dbReference type="CDD" id="cd03425">
    <property type="entry name" value="NUDIX_MutT_NudA_like"/>
    <property type="match status" value="1"/>
</dbReference>
<dbReference type="InterPro" id="IPR020476">
    <property type="entry name" value="Nudix_hydrolase"/>
</dbReference>
<evidence type="ECO:0000256" key="9">
    <source>
        <dbReference type="ARBA" id="ARBA00023204"/>
    </source>
</evidence>
<dbReference type="InterPro" id="IPR047127">
    <property type="entry name" value="MutT-like"/>
</dbReference>
<keyword evidence="7" id="KW-0378">Hydrolase</keyword>
<evidence type="ECO:0000256" key="4">
    <source>
        <dbReference type="ARBA" id="ARBA00022705"/>
    </source>
</evidence>
<name>A0A0H2VK94_STAES</name>
<keyword evidence="4" id="KW-0235">DNA replication</keyword>
<organism evidence="13 14">
    <name type="scientific">Staphylococcus epidermidis (strain ATCC 12228 / FDA PCI 1200)</name>
    <dbReference type="NCBI Taxonomy" id="176280"/>
    <lineage>
        <taxon>Bacteria</taxon>
        <taxon>Bacillati</taxon>
        <taxon>Bacillota</taxon>
        <taxon>Bacilli</taxon>
        <taxon>Bacillales</taxon>
        <taxon>Staphylococcaceae</taxon>
        <taxon>Staphylococcus</taxon>
    </lineage>
</organism>
<dbReference type="GO" id="GO:0008413">
    <property type="term" value="F:8-oxo-7,8-dihydroguanosine triphosphate pyrophosphatase activity"/>
    <property type="evidence" value="ECO:0007669"/>
    <property type="project" value="TreeGrafter"/>
</dbReference>
<dbReference type="OrthoDB" id="9810648at2"/>
<evidence type="ECO:0000256" key="3">
    <source>
        <dbReference type="ARBA" id="ARBA00022457"/>
    </source>
</evidence>
<keyword evidence="5" id="KW-0479">Metal-binding</keyword>
<sequence length="135" mass="15574">MKVMKLKKEINVVGAIIYSDNKILCAQRSENMSLPLKWEFPGGKIENGETEKDALIREIKEEMKCDLIVGDKVTTTTYEYDFGIVNLTTYKCELNNKKPTLTEHKEIKWVGKNELDKLEWAPADIPAVRRIIEEN</sequence>
<dbReference type="eggNOG" id="COG0494">
    <property type="taxonomic scope" value="Bacteria"/>
</dbReference>
<dbReference type="KEGG" id="sep:SE_2040"/>
<evidence type="ECO:0000256" key="7">
    <source>
        <dbReference type="ARBA" id="ARBA00022801"/>
    </source>
</evidence>
<keyword evidence="9" id="KW-0234">DNA repair</keyword>
<dbReference type="SUPFAM" id="SSF55811">
    <property type="entry name" value="Nudix"/>
    <property type="match status" value="1"/>
</dbReference>
<keyword evidence="3" id="KW-0515">Mutator protein</keyword>
<reference evidence="13 14" key="1">
    <citation type="journal article" date="2003" name="Mol. Microbiol.">
        <title>Genome-based analysis of virulence genes in a non-biofilm-forming Staphylococcus epidermidis strain (ATCC 12228).</title>
        <authorList>
            <person name="Zhang Y.Q."/>
            <person name="Ren S.X."/>
            <person name="Li H.L."/>
            <person name="Wang Y.X."/>
            <person name="Fu G."/>
            <person name="Yang J."/>
            <person name="Qin Z.Q."/>
            <person name="Miao Y.G."/>
            <person name="Wang W.Y."/>
            <person name="Chen R.S."/>
            <person name="Shen Y."/>
            <person name="Chen Z."/>
            <person name="Yuan Z.H."/>
            <person name="Zhao G.P."/>
            <person name="Qu D."/>
            <person name="Danchin A."/>
            <person name="Wen Y.M."/>
        </authorList>
    </citation>
    <scope>NUCLEOTIDE SEQUENCE [LARGE SCALE GENOMIC DNA]</scope>
    <source>
        <strain evidence="14">ATCC 12228 / FDA PCI 1200</strain>
    </source>
</reference>
<evidence type="ECO:0000256" key="11">
    <source>
        <dbReference type="ARBA" id="ARBA00038905"/>
    </source>
</evidence>
<keyword evidence="6" id="KW-0227">DNA damage</keyword>
<accession>A0A0H2VK94</accession>
<dbReference type="Gene3D" id="3.90.79.10">
    <property type="entry name" value="Nucleoside Triphosphate Pyrophosphohydrolase"/>
    <property type="match status" value="1"/>
</dbReference>
<dbReference type="EMBL" id="AE015929">
    <property type="protein sequence ID" value="AAO05681.1"/>
    <property type="molecule type" value="Genomic_DNA"/>
</dbReference>
<comment type="cofactor">
    <cofactor evidence="1">
        <name>Mg(2+)</name>
        <dbReference type="ChEBI" id="CHEBI:18420"/>
    </cofactor>
</comment>
<dbReference type="HOGENOM" id="CLU_037162_19_1_9"/>
<evidence type="ECO:0000259" key="12">
    <source>
        <dbReference type="PROSITE" id="PS51462"/>
    </source>
</evidence>
<comment type="similarity">
    <text evidence="2">Belongs to the Nudix hydrolase family.</text>
</comment>
<dbReference type="PANTHER" id="PTHR47707">
    <property type="entry name" value="8-OXO-DGTP DIPHOSPHATASE"/>
    <property type="match status" value="1"/>
</dbReference>
<dbReference type="GO" id="GO:0044716">
    <property type="term" value="F:8-oxo-GDP phosphatase activity"/>
    <property type="evidence" value="ECO:0007669"/>
    <property type="project" value="TreeGrafter"/>
</dbReference>
<evidence type="ECO:0000313" key="13">
    <source>
        <dbReference type="EMBL" id="AAO05681.1"/>
    </source>
</evidence>
<evidence type="ECO:0000256" key="1">
    <source>
        <dbReference type="ARBA" id="ARBA00001946"/>
    </source>
</evidence>
<dbReference type="AlphaFoldDB" id="A0A0H2VK94"/>
<dbReference type="GO" id="GO:0046872">
    <property type="term" value="F:metal ion binding"/>
    <property type="evidence" value="ECO:0007669"/>
    <property type="project" value="UniProtKB-KW"/>
</dbReference>